<dbReference type="Pfam" id="PF08245">
    <property type="entry name" value="Mur_ligase_M"/>
    <property type="match status" value="1"/>
</dbReference>
<organism evidence="8 9">
    <name type="scientific">Oceanobacter antarcticus</name>
    <dbReference type="NCBI Taxonomy" id="3133425"/>
    <lineage>
        <taxon>Bacteria</taxon>
        <taxon>Pseudomonadati</taxon>
        <taxon>Pseudomonadota</taxon>
        <taxon>Gammaproteobacteria</taxon>
        <taxon>Oceanospirillales</taxon>
        <taxon>Oceanospirillaceae</taxon>
        <taxon>Oceanobacter</taxon>
    </lineage>
</organism>
<dbReference type="Gene3D" id="3.40.1190.10">
    <property type="entry name" value="Mur-like, catalytic domain"/>
    <property type="match status" value="1"/>
</dbReference>
<evidence type="ECO:0000256" key="2">
    <source>
        <dbReference type="ARBA" id="ARBA00022598"/>
    </source>
</evidence>
<keyword evidence="2 8" id="KW-0436">Ligase</keyword>
<keyword evidence="9" id="KW-1185">Reference proteome</keyword>
<keyword evidence="4" id="KW-0547">Nucleotide-binding</keyword>
<comment type="similarity">
    <text evidence="1">Belongs to the folylpolyglutamate synthase family.</text>
</comment>
<proteinExistence type="inferred from homology"/>
<dbReference type="InterPro" id="IPR036615">
    <property type="entry name" value="Mur_ligase_C_dom_sf"/>
</dbReference>
<keyword evidence="3" id="KW-0479">Metal-binding</keyword>
<reference evidence="8 9" key="1">
    <citation type="submission" date="2024-03" db="EMBL/GenBank/DDBJ databases">
        <title>High-quality draft genome sequence of Oceanobacter sp. wDCs-4.</title>
        <authorList>
            <person name="Dong C."/>
        </authorList>
    </citation>
    <scope>NUCLEOTIDE SEQUENCE [LARGE SCALE GENOMIC DNA]</scope>
    <source>
        <strain evidence="9">wDCs-4</strain>
    </source>
</reference>
<gene>
    <name evidence="8" type="ORF">WG929_05915</name>
</gene>
<dbReference type="GO" id="GO:0016874">
    <property type="term" value="F:ligase activity"/>
    <property type="evidence" value="ECO:0007669"/>
    <property type="project" value="UniProtKB-KW"/>
</dbReference>
<dbReference type="SUPFAM" id="SSF53244">
    <property type="entry name" value="MurD-like peptide ligases, peptide-binding domain"/>
    <property type="match status" value="1"/>
</dbReference>
<evidence type="ECO:0000313" key="9">
    <source>
        <dbReference type="Proteomes" id="UP001620597"/>
    </source>
</evidence>
<dbReference type="Proteomes" id="UP001620597">
    <property type="component" value="Unassembled WGS sequence"/>
</dbReference>
<evidence type="ECO:0000256" key="4">
    <source>
        <dbReference type="ARBA" id="ARBA00022741"/>
    </source>
</evidence>
<dbReference type="InterPro" id="IPR013221">
    <property type="entry name" value="Mur_ligase_cen"/>
</dbReference>
<evidence type="ECO:0000256" key="6">
    <source>
        <dbReference type="ARBA" id="ARBA00022842"/>
    </source>
</evidence>
<dbReference type="InterPro" id="IPR001645">
    <property type="entry name" value="Folylpolyglutamate_synth"/>
</dbReference>
<dbReference type="PANTHER" id="PTHR11136">
    <property type="entry name" value="FOLYLPOLYGLUTAMATE SYNTHASE-RELATED"/>
    <property type="match status" value="1"/>
</dbReference>
<comment type="caution">
    <text evidence="8">The sequence shown here is derived from an EMBL/GenBank/DDBJ whole genome shotgun (WGS) entry which is preliminary data.</text>
</comment>
<accession>A0ABW8NGC3</accession>
<name>A0ABW8NGC3_9GAMM</name>
<evidence type="ECO:0000256" key="3">
    <source>
        <dbReference type="ARBA" id="ARBA00022723"/>
    </source>
</evidence>
<feature type="domain" description="Mur ligase central" evidence="7">
    <location>
        <begin position="50"/>
        <end position="188"/>
    </location>
</feature>
<dbReference type="PANTHER" id="PTHR11136:SF0">
    <property type="entry name" value="DIHYDROFOLATE SYNTHETASE-RELATED"/>
    <property type="match status" value="1"/>
</dbReference>
<dbReference type="InterPro" id="IPR036565">
    <property type="entry name" value="Mur-like_cat_sf"/>
</dbReference>
<keyword evidence="5" id="KW-0067">ATP-binding</keyword>
<dbReference type="NCBIfam" id="TIGR01499">
    <property type="entry name" value="folC"/>
    <property type="match status" value="1"/>
</dbReference>
<protein>
    <submittedName>
        <fullName evidence="8">Mur ligase family protein</fullName>
    </submittedName>
</protein>
<dbReference type="RefSeq" id="WP_416205295.1">
    <property type="nucleotide sequence ID" value="NZ_JBBKTX010000005.1"/>
</dbReference>
<evidence type="ECO:0000313" key="8">
    <source>
        <dbReference type="EMBL" id="MFK4751941.1"/>
    </source>
</evidence>
<evidence type="ECO:0000256" key="5">
    <source>
        <dbReference type="ARBA" id="ARBA00022840"/>
    </source>
</evidence>
<dbReference type="EMBL" id="JBBKTX010000005">
    <property type="protein sequence ID" value="MFK4751941.1"/>
    <property type="molecule type" value="Genomic_DNA"/>
</dbReference>
<dbReference type="Gene3D" id="3.90.190.20">
    <property type="entry name" value="Mur ligase, C-terminal domain"/>
    <property type="match status" value="1"/>
</dbReference>
<keyword evidence="6" id="KW-0460">Magnesium</keyword>
<evidence type="ECO:0000256" key="1">
    <source>
        <dbReference type="ARBA" id="ARBA00008276"/>
    </source>
</evidence>
<sequence>MTDFSSWNVKRWLEHLESVHPAEIDMGLDRVRTVAERLGCLRPAGLVIMVAGTNGKGTTSALISALLLRQGLSVGCYNSPHILRYNERVSVNGSDISDADLCQSFALVEQAREEQPLTYFEFGTLAALAWFKQQHLDACVLEIGLGGRLDAVNVVDADVAVVTSIGLDHEAWLGNDLNVIAYEKCAIARPDRYLVCGQPNPPERARATVNACEGMWLGRGEAFDVTERVQGDAAVLNIRFLPYPDDDTSMEWVLPRGFIPAANIATALQALAAVGHLLPEQEVADTLKRLRVPGRLQGWRCQCPDGRTFSVTLDVAHNEQAAAYLATRELEVDGILLAMLADKPVDKVVQALPAARLWKLAGLDCHRGLDAAGLEQRFQAVAVDGVDGVDRTVAVYPTVNAALKHLQQTALADEHWLVVGSFYTVEQALTLIYAQQKSGEYAWKSI</sequence>
<dbReference type="SUPFAM" id="SSF53623">
    <property type="entry name" value="MurD-like peptide ligases, catalytic domain"/>
    <property type="match status" value="1"/>
</dbReference>
<evidence type="ECO:0000259" key="7">
    <source>
        <dbReference type="Pfam" id="PF08245"/>
    </source>
</evidence>